<keyword evidence="2" id="KW-1185">Reference proteome</keyword>
<name>A0ABM9YNZ9_ACIRA</name>
<protein>
    <recommendedName>
        <fullName evidence="3">DUF1064 domain-containing protein</fullName>
    </recommendedName>
</protein>
<dbReference type="InterPro" id="IPR009414">
    <property type="entry name" value="DUF1064"/>
</dbReference>
<proteinExistence type="predicted"/>
<comment type="caution">
    <text evidence="1">The sequence shown here is derived from an EMBL/GenBank/DDBJ whole genome shotgun (WGS) entry which is preliminary data.</text>
</comment>
<gene>
    <name evidence="1" type="ORF">ACIRA0001_1632</name>
</gene>
<sequence length="122" mass="14461">MKTKSGKRKKKPKYGNKRVTNQFGTFDSLKEYRHFLKLKIREEAGEIRDLQHHVVFELAPKIKYSDAERATPALRYEADFSYWIGTDYIVEDVKSEITRENAVYKMKRHLMLVVHGIEVKEI</sequence>
<accession>A0ABM9YNZ9</accession>
<reference evidence="1 2" key="1">
    <citation type="submission" date="2009-07" db="EMBL/GenBank/DDBJ databases">
        <authorList>
            <person name="Madupu R."/>
            <person name="Durkin A.S."/>
            <person name="Torralba M."/>
            <person name="Methe B."/>
            <person name="Sutton G.G."/>
            <person name="Strausberg R.L."/>
            <person name="Nelson K.E."/>
        </authorList>
    </citation>
    <scope>NUCLEOTIDE SEQUENCE [LARGE SCALE GENOMIC DNA]</scope>
    <source>
        <strain evidence="1 2">SK82</strain>
    </source>
</reference>
<dbReference type="Proteomes" id="UP000018419">
    <property type="component" value="Unassembled WGS sequence"/>
</dbReference>
<evidence type="ECO:0000313" key="2">
    <source>
        <dbReference type="Proteomes" id="UP000018419"/>
    </source>
</evidence>
<dbReference type="Pfam" id="PF06356">
    <property type="entry name" value="DUF1064"/>
    <property type="match status" value="1"/>
</dbReference>
<dbReference type="EMBL" id="ACVR01000029">
    <property type="protein sequence ID" value="EET82838.1"/>
    <property type="molecule type" value="Genomic_DNA"/>
</dbReference>
<evidence type="ECO:0008006" key="3">
    <source>
        <dbReference type="Google" id="ProtNLM"/>
    </source>
</evidence>
<organism evidence="1 2">
    <name type="scientific">Acinetobacter radioresistens SK82</name>
    <dbReference type="NCBI Taxonomy" id="596318"/>
    <lineage>
        <taxon>Bacteria</taxon>
        <taxon>Pseudomonadati</taxon>
        <taxon>Pseudomonadota</taxon>
        <taxon>Gammaproteobacteria</taxon>
        <taxon>Moraxellales</taxon>
        <taxon>Moraxellaceae</taxon>
        <taxon>Acinetobacter</taxon>
    </lineage>
</organism>
<evidence type="ECO:0000313" key="1">
    <source>
        <dbReference type="EMBL" id="EET82838.1"/>
    </source>
</evidence>